<evidence type="ECO:0000256" key="3">
    <source>
        <dbReference type="ARBA" id="ARBA00022692"/>
    </source>
</evidence>
<dbReference type="STRING" id="80876.SAMN05421779_105248"/>
<feature type="domain" description="Single Cache" evidence="7">
    <location>
        <begin position="6"/>
        <end position="122"/>
    </location>
</feature>
<keyword evidence="5" id="KW-0472">Membrane</keyword>
<protein>
    <submittedName>
        <fullName evidence="8">Cytochrome c</fullName>
    </submittedName>
</protein>
<comment type="subcellular location">
    <subcellularLocation>
        <location evidence="1">Cell membrane</location>
        <topology evidence="1">Multi-pass membrane protein</topology>
    </subcellularLocation>
</comment>
<evidence type="ECO:0000256" key="1">
    <source>
        <dbReference type="ARBA" id="ARBA00004651"/>
    </source>
</evidence>
<accession>A0A1N7NN61</accession>
<dbReference type="Proteomes" id="UP000185678">
    <property type="component" value="Unassembled WGS sequence"/>
</dbReference>
<keyword evidence="6" id="KW-0732">Signal</keyword>
<keyword evidence="4" id="KW-1133">Transmembrane helix</keyword>
<feature type="chain" id="PRO_5012456046" evidence="6">
    <location>
        <begin position="24"/>
        <end position="170"/>
    </location>
</feature>
<name>A0A1N7NN61_9PROT</name>
<dbReference type="EMBL" id="FTOA01000005">
    <property type="protein sequence ID" value="SIS99762.1"/>
    <property type="molecule type" value="Genomic_DNA"/>
</dbReference>
<reference evidence="8 9" key="1">
    <citation type="submission" date="2017-01" db="EMBL/GenBank/DDBJ databases">
        <authorList>
            <person name="Mah S.A."/>
            <person name="Swanson W.J."/>
            <person name="Moy G.W."/>
            <person name="Vacquier V.D."/>
        </authorList>
    </citation>
    <scope>NUCLEOTIDE SEQUENCE [LARGE SCALE GENOMIC DNA]</scope>
    <source>
        <strain evidence="8 9">DSM 11589</strain>
    </source>
</reference>
<dbReference type="InterPro" id="IPR033480">
    <property type="entry name" value="sCache_2"/>
</dbReference>
<dbReference type="GO" id="GO:0005886">
    <property type="term" value="C:plasma membrane"/>
    <property type="evidence" value="ECO:0007669"/>
    <property type="project" value="UniProtKB-SubCell"/>
</dbReference>
<dbReference type="Pfam" id="PF17200">
    <property type="entry name" value="sCache_2"/>
    <property type="match status" value="1"/>
</dbReference>
<evidence type="ECO:0000256" key="2">
    <source>
        <dbReference type="ARBA" id="ARBA00022475"/>
    </source>
</evidence>
<evidence type="ECO:0000259" key="7">
    <source>
        <dbReference type="SMART" id="SM01049"/>
    </source>
</evidence>
<sequence length="170" mass="17835">MKTKLRSLGLAALALTIGGTVMQGVTVAPAGHLVVGQQAQAGTATAEQAQALLARAVAKIKADGQDVAFKAFSDRQGGFIEGELYVFVFDMKGIYLASGGNPALVGMDAIDLKDAEGKALVREMVALAKGKGEGSVDYVWLNRATNKVEHKRSLIQKVGDSIVGVGYYHE</sequence>
<organism evidence="8 9">
    <name type="scientific">Insolitispirillum peregrinum</name>
    <dbReference type="NCBI Taxonomy" id="80876"/>
    <lineage>
        <taxon>Bacteria</taxon>
        <taxon>Pseudomonadati</taxon>
        <taxon>Pseudomonadota</taxon>
        <taxon>Alphaproteobacteria</taxon>
        <taxon>Rhodospirillales</taxon>
        <taxon>Novispirillaceae</taxon>
        <taxon>Insolitispirillum</taxon>
    </lineage>
</organism>
<evidence type="ECO:0000313" key="8">
    <source>
        <dbReference type="EMBL" id="SIS99762.1"/>
    </source>
</evidence>
<keyword evidence="9" id="KW-1185">Reference proteome</keyword>
<dbReference type="SMART" id="SM01049">
    <property type="entry name" value="Cache_2"/>
    <property type="match status" value="1"/>
</dbReference>
<dbReference type="RefSeq" id="WP_076401159.1">
    <property type="nucleotide sequence ID" value="NZ_FTOA01000005.1"/>
</dbReference>
<evidence type="ECO:0000313" key="9">
    <source>
        <dbReference type="Proteomes" id="UP000185678"/>
    </source>
</evidence>
<keyword evidence="2" id="KW-1003">Cell membrane</keyword>
<dbReference type="Gene3D" id="3.30.450.20">
    <property type="entry name" value="PAS domain"/>
    <property type="match status" value="1"/>
</dbReference>
<proteinExistence type="predicted"/>
<dbReference type="AlphaFoldDB" id="A0A1N7NN61"/>
<feature type="signal peptide" evidence="6">
    <location>
        <begin position="1"/>
        <end position="23"/>
    </location>
</feature>
<gene>
    <name evidence="8" type="ORF">SAMN05421779_105248</name>
</gene>
<keyword evidence="3" id="KW-0812">Transmembrane</keyword>
<evidence type="ECO:0000256" key="5">
    <source>
        <dbReference type="ARBA" id="ARBA00023136"/>
    </source>
</evidence>
<evidence type="ECO:0000256" key="4">
    <source>
        <dbReference type="ARBA" id="ARBA00022989"/>
    </source>
</evidence>
<evidence type="ECO:0000256" key="6">
    <source>
        <dbReference type="SAM" id="SignalP"/>
    </source>
</evidence>